<organism evidence="2 3">
    <name type="scientific">candidate division WS5 bacterium</name>
    <dbReference type="NCBI Taxonomy" id="2093353"/>
    <lineage>
        <taxon>Bacteria</taxon>
        <taxon>candidate division WS5</taxon>
    </lineage>
</organism>
<gene>
    <name evidence="2" type="ORF">C4544_04990</name>
</gene>
<name>A0A419DBL3_9BACT</name>
<protein>
    <recommendedName>
        <fullName evidence="4">DUF454 family protein</fullName>
    </recommendedName>
</protein>
<feature type="transmembrane region" description="Helical" evidence="1">
    <location>
        <begin position="45"/>
        <end position="66"/>
    </location>
</feature>
<evidence type="ECO:0008006" key="4">
    <source>
        <dbReference type="Google" id="ProtNLM"/>
    </source>
</evidence>
<dbReference type="EMBL" id="QZJW01000044">
    <property type="protein sequence ID" value="RJO60531.1"/>
    <property type="molecule type" value="Genomic_DNA"/>
</dbReference>
<comment type="caution">
    <text evidence="2">The sequence shown here is derived from an EMBL/GenBank/DDBJ whole genome shotgun (WGS) entry which is preliminary data.</text>
</comment>
<keyword evidence="1" id="KW-0812">Transmembrane</keyword>
<proteinExistence type="predicted"/>
<accession>A0A419DBL3</accession>
<feature type="transmembrane region" description="Helical" evidence="1">
    <location>
        <begin position="21"/>
        <end position="39"/>
    </location>
</feature>
<dbReference type="AlphaFoldDB" id="A0A419DBL3"/>
<keyword evidence="1" id="KW-1133">Transmembrane helix</keyword>
<keyword evidence="1" id="KW-0472">Membrane</keyword>
<evidence type="ECO:0000256" key="1">
    <source>
        <dbReference type="SAM" id="Phobius"/>
    </source>
</evidence>
<reference evidence="2 3" key="1">
    <citation type="journal article" date="2017" name="ISME J.">
        <title>Energy and carbon metabolisms in a deep terrestrial subsurface fluid microbial community.</title>
        <authorList>
            <person name="Momper L."/>
            <person name="Jungbluth S.P."/>
            <person name="Lee M.D."/>
            <person name="Amend J.P."/>
        </authorList>
    </citation>
    <scope>NUCLEOTIDE SEQUENCE [LARGE SCALE GENOMIC DNA]</scope>
    <source>
        <strain evidence="2">SURF_29</strain>
    </source>
</reference>
<sequence length="94" mass="10983">MKISMKDIKKQLRQNKYLNPIVTAIGLFFIFLAILGAFLPIIPGFVFLVIGLIILGEEFFLTRWIIKKSPKSVRDRLEKRKNKSFTNNNKNEEK</sequence>
<evidence type="ECO:0000313" key="2">
    <source>
        <dbReference type="EMBL" id="RJO60531.1"/>
    </source>
</evidence>
<dbReference type="Proteomes" id="UP000285655">
    <property type="component" value="Unassembled WGS sequence"/>
</dbReference>
<evidence type="ECO:0000313" key="3">
    <source>
        <dbReference type="Proteomes" id="UP000285655"/>
    </source>
</evidence>